<comment type="similarity">
    <text evidence="1">Belongs to the SOS response-associated peptidase family.</text>
</comment>
<dbReference type="InParanoid" id="A0A7M7RGF1"/>
<dbReference type="RefSeq" id="XP_790183.4">
    <property type="nucleotide sequence ID" value="XM_785090.5"/>
</dbReference>
<evidence type="ECO:0000256" key="1">
    <source>
        <dbReference type="ARBA" id="ARBA00008136"/>
    </source>
</evidence>
<feature type="compositionally biased region" description="Polar residues" evidence="12">
    <location>
        <begin position="56"/>
        <end position="71"/>
    </location>
</feature>
<evidence type="ECO:0000256" key="10">
    <source>
        <dbReference type="ARBA" id="ARBA00030898"/>
    </source>
</evidence>
<evidence type="ECO:0000256" key="12">
    <source>
        <dbReference type="SAM" id="MobiDB-lite"/>
    </source>
</evidence>
<dbReference type="Gene3D" id="3.90.1680.10">
    <property type="entry name" value="SOS response associated peptidase-like"/>
    <property type="match status" value="1"/>
</dbReference>
<feature type="compositionally biased region" description="Basic residues" evidence="12">
    <location>
        <begin position="24"/>
        <end position="38"/>
    </location>
</feature>
<dbReference type="InterPro" id="IPR003738">
    <property type="entry name" value="SRAP"/>
</dbReference>
<feature type="region of interest" description="Disordered" evidence="12">
    <location>
        <begin position="335"/>
        <end position="430"/>
    </location>
</feature>
<feature type="compositionally biased region" description="Basic and acidic residues" evidence="12">
    <location>
        <begin position="361"/>
        <end position="384"/>
    </location>
</feature>
<reference evidence="13" key="2">
    <citation type="submission" date="2021-01" db="UniProtKB">
        <authorList>
            <consortium name="EnsemblMetazoa"/>
        </authorList>
    </citation>
    <scope>IDENTIFICATION</scope>
</reference>
<feature type="compositionally biased region" description="Basic and acidic residues" evidence="12">
    <location>
        <begin position="335"/>
        <end position="346"/>
    </location>
</feature>
<feature type="compositionally biased region" description="Gly residues" evidence="12">
    <location>
        <begin position="39"/>
        <end position="49"/>
    </location>
</feature>
<evidence type="ECO:0000313" key="14">
    <source>
        <dbReference type="Proteomes" id="UP000007110"/>
    </source>
</evidence>
<keyword evidence="8" id="KW-0456">Lyase</keyword>
<dbReference type="OrthoDB" id="2111841at2759"/>
<evidence type="ECO:0000256" key="2">
    <source>
        <dbReference type="ARBA" id="ARBA00015888"/>
    </source>
</evidence>
<evidence type="ECO:0000256" key="3">
    <source>
        <dbReference type="ARBA" id="ARBA00022670"/>
    </source>
</evidence>
<dbReference type="KEGG" id="spu:585255"/>
<dbReference type="GeneID" id="585255"/>
<feature type="compositionally biased region" description="Basic and acidic residues" evidence="12">
    <location>
        <begin position="396"/>
        <end position="424"/>
    </location>
</feature>
<keyword evidence="4" id="KW-0227">DNA damage</keyword>
<evidence type="ECO:0000256" key="6">
    <source>
        <dbReference type="ARBA" id="ARBA00023124"/>
    </source>
</evidence>
<keyword evidence="14" id="KW-1185">Reference proteome</keyword>
<organism evidence="13 14">
    <name type="scientific">Strongylocentrotus purpuratus</name>
    <name type="common">Purple sea urchin</name>
    <dbReference type="NCBI Taxonomy" id="7668"/>
    <lineage>
        <taxon>Eukaryota</taxon>
        <taxon>Metazoa</taxon>
        <taxon>Echinodermata</taxon>
        <taxon>Eleutherozoa</taxon>
        <taxon>Echinozoa</taxon>
        <taxon>Echinoidea</taxon>
        <taxon>Euechinoidea</taxon>
        <taxon>Echinacea</taxon>
        <taxon>Camarodonta</taxon>
        <taxon>Echinidea</taxon>
        <taxon>Strongylocentrotidae</taxon>
        <taxon>Strongylocentrotus</taxon>
    </lineage>
</organism>
<sequence>MCGRTVSTLNHNEIRRACTYTNRQGRRMRPGRRSRGPRRGGGGGGGGGGGRKHGSTPKQAPQTQALSSNPSPVGESVQRKYYPSFNISPTRTTPVLISSKHFGGTDSLDVSLETGDREIVPMTWGLVPSWHKGQAKEVAYKMNNCRGEGMLERASFKRPFEKGQRCVVLVDGFYEWKTDANKQKQPYFIYLAQEHPPVDLTIHSSEDMMEENTDLEIVEEPTEVSDSDPGWTGHKLLTMAGLFDCWQSPDGGDPLYTYTVITVESNDSLSWLHHRMPAVLEGDEEIKSWLDYGTVESNKKAVSLVSARSCLAWHPVTKAVGNVRYKEPDCIKPIELGKPEKPKAESKSSQFMSSWLAKGSKTPDGKSKAVKTEGGSVKKEEPKKKQTAGPLMKWFVKKEKKEEEEETKKRPGDRVRAKEEEPSPKKSRVS</sequence>
<name>A0A7M7RGF1_STRPU</name>
<evidence type="ECO:0000256" key="5">
    <source>
        <dbReference type="ARBA" id="ARBA00022801"/>
    </source>
</evidence>
<dbReference type="GO" id="GO:0008233">
    <property type="term" value="F:peptidase activity"/>
    <property type="evidence" value="ECO:0007669"/>
    <property type="project" value="UniProtKB-KW"/>
</dbReference>
<evidence type="ECO:0000256" key="8">
    <source>
        <dbReference type="ARBA" id="ARBA00023239"/>
    </source>
</evidence>
<feature type="region of interest" description="Disordered" evidence="12">
    <location>
        <begin position="15"/>
        <end position="77"/>
    </location>
</feature>
<evidence type="ECO:0000256" key="4">
    <source>
        <dbReference type="ARBA" id="ARBA00022763"/>
    </source>
</evidence>
<dbReference type="Pfam" id="PF02586">
    <property type="entry name" value="SRAP"/>
    <property type="match status" value="1"/>
</dbReference>
<keyword evidence="5" id="KW-0378">Hydrolase</keyword>
<dbReference type="GO" id="GO:0006508">
    <property type="term" value="P:proteolysis"/>
    <property type="evidence" value="ECO:0007669"/>
    <property type="project" value="UniProtKB-KW"/>
</dbReference>
<evidence type="ECO:0000256" key="11">
    <source>
        <dbReference type="ARBA" id="ARBA00031130"/>
    </source>
</evidence>
<protein>
    <recommendedName>
        <fullName evidence="2">Abasic site processing protein HMCES</fullName>
    </recommendedName>
    <alternativeName>
        <fullName evidence="9">Embryonic stem cell-specific 5-hydroxymethylcytosine-binding protein</fullName>
    </alternativeName>
    <alternativeName>
        <fullName evidence="10">Peptidase HMCES</fullName>
    </alternativeName>
    <alternativeName>
        <fullName evidence="11">SRAP domain-containing protein 1</fullName>
    </alternativeName>
</protein>
<keyword evidence="6" id="KW-0190">Covalent protein-DNA linkage</keyword>
<dbReference type="InterPro" id="IPR036590">
    <property type="entry name" value="SRAP-like"/>
</dbReference>
<keyword evidence="3" id="KW-0645">Protease</keyword>
<dbReference type="Proteomes" id="UP000007110">
    <property type="component" value="Unassembled WGS sequence"/>
</dbReference>
<dbReference type="EnsemblMetazoa" id="XM_785090">
    <property type="protein sequence ID" value="XP_790183"/>
    <property type="gene ID" value="LOC585255"/>
</dbReference>
<dbReference type="OMA" id="FEWINPE"/>
<proteinExistence type="inferred from homology"/>
<evidence type="ECO:0000313" key="13">
    <source>
        <dbReference type="EnsemblMetazoa" id="XP_790183"/>
    </source>
</evidence>
<dbReference type="PANTHER" id="PTHR13604">
    <property type="entry name" value="DC12-RELATED"/>
    <property type="match status" value="1"/>
</dbReference>
<evidence type="ECO:0000256" key="7">
    <source>
        <dbReference type="ARBA" id="ARBA00023125"/>
    </source>
</evidence>
<dbReference type="CTD" id="56941"/>
<keyword evidence="7" id="KW-0238">DNA-binding</keyword>
<dbReference type="SUPFAM" id="SSF143081">
    <property type="entry name" value="BB1717-like"/>
    <property type="match status" value="1"/>
</dbReference>
<evidence type="ECO:0000256" key="9">
    <source>
        <dbReference type="ARBA" id="ARBA00030390"/>
    </source>
</evidence>
<dbReference type="GO" id="GO:0106300">
    <property type="term" value="P:protein-DNA covalent cross-linking repair"/>
    <property type="evidence" value="ECO:0007669"/>
    <property type="project" value="InterPro"/>
</dbReference>
<dbReference type="PANTHER" id="PTHR13604:SF0">
    <property type="entry name" value="ABASIC SITE PROCESSING PROTEIN HMCES"/>
    <property type="match status" value="1"/>
</dbReference>
<dbReference type="GO" id="GO:0003697">
    <property type="term" value="F:single-stranded DNA binding"/>
    <property type="evidence" value="ECO:0007669"/>
    <property type="project" value="InterPro"/>
</dbReference>
<accession>A0A7M7RGF1</accession>
<reference evidence="14" key="1">
    <citation type="submission" date="2015-02" db="EMBL/GenBank/DDBJ databases">
        <title>Genome sequencing for Strongylocentrotus purpuratus.</title>
        <authorList>
            <person name="Murali S."/>
            <person name="Liu Y."/>
            <person name="Vee V."/>
            <person name="English A."/>
            <person name="Wang M."/>
            <person name="Skinner E."/>
            <person name="Han Y."/>
            <person name="Muzny D.M."/>
            <person name="Worley K.C."/>
            <person name="Gibbs R.A."/>
        </authorList>
    </citation>
    <scope>NUCLEOTIDE SEQUENCE</scope>
</reference>
<dbReference type="AlphaFoldDB" id="A0A7M7RGF1"/>
<dbReference type="GO" id="GO:0016829">
    <property type="term" value="F:lyase activity"/>
    <property type="evidence" value="ECO:0007669"/>
    <property type="project" value="UniProtKB-KW"/>
</dbReference>